<name>A0A2P5VU38_GOSBA</name>
<protein>
    <submittedName>
        <fullName evidence="2">Uncharacterized protein</fullName>
    </submittedName>
</protein>
<feature type="region of interest" description="Disordered" evidence="1">
    <location>
        <begin position="46"/>
        <end position="81"/>
    </location>
</feature>
<accession>A0A2P5VU38</accession>
<dbReference type="EMBL" id="KZ670903">
    <property type="protein sequence ID" value="PPR82340.1"/>
    <property type="molecule type" value="Genomic_DNA"/>
</dbReference>
<reference evidence="2 3" key="1">
    <citation type="submission" date="2015-01" db="EMBL/GenBank/DDBJ databases">
        <title>Genome of allotetraploid Gossypium barbadense reveals genomic plasticity and fiber elongation in cotton evolution.</title>
        <authorList>
            <person name="Chen X."/>
            <person name="Liu X."/>
            <person name="Zhao B."/>
            <person name="Zheng H."/>
            <person name="Hu Y."/>
            <person name="Lu G."/>
            <person name="Yang C."/>
            <person name="Chen J."/>
            <person name="Shan C."/>
            <person name="Zhang L."/>
            <person name="Zhou Y."/>
            <person name="Wang L."/>
            <person name="Guo W."/>
            <person name="Bai Y."/>
            <person name="Ruan J."/>
            <person name="Shangguan X."/>
            <person name="Mao Y."/>
            <person name="Jiang J."/>
            <person name="Zhu Y."/>
            <person name="Lei J."/>
            <person name="Kang H."/>
            <person name="Chen S."/>
            <person name="He X."/>
            <person name="Wang R."/>
            <person name="Wang Y."/>
            <person name="Chen J."/>
            <person name="Wang L."/>
            <person name="Yu S."/>
            <person name="Wang B."/>
            <person name="Wei J."/>
            <person name="Song S."/>
            <person name="Lu X."/>
            <person name="Gao Z."/>
            <person name="Gu W."/>
            <person name="Deng X."/>
            <person name="Ma D."/>
            <person name="Wang S."/>
            <person name="Liang W."/>
            <person name="Fang L."/>
            <person name="Cai C."/>
            <person name="Zhu X."/>
            <person name="Zhou B."/>
            <person name="Zhang Y."/>
            <person name="Chen Z."/>
            <person name="Xu S."/>
            <person name="Zhu R."/>
            <person name="Wang S."/>
            <person name="Zhang T."/>
            <person name="Zhao G."/>
        </authorList>
    </citation>
    <scope>NUCLEOTIDE SEQUENCE [LARGE SCALE GENOMIC DNA]</scope>
    <source>
        <strain evidence="3">cv. Xinhai21</strain>
        <tissue evidence="2">Leaf</tissue>
    </source>
</reference>
<organism evidence="2 3">
    <name type="scientific">Gossypium barbadense</name>
    <name type="common">Sea Island cotton</name>
    <name type="synonym">Hibiscus barbadensis</name>
    <dbReference type="NCBI Taxonomy" id="3634"/>
    <lineage>
        <taxon>Eukaryota</taxon>
        <taxon>Viridiplantae</taxon>
        <taxon>Streptophyta</taxon>
        <taxon>Embryophyta</taxon>
        <taxon>Tracheophyta</taxon>
        <taxon>Spermatophyta</taxon>
        <taxon>Magnoliopsida</taxon>
        <taxon>eudicotyledons</taxon>
        <taxon>Gunneridae</taxon>
        <taxon>Pentapetalae</taxon>
        <taxon>rosids</taxon>
        <taxon>malvids</taxon>
        <taxon>Malvales</taxon>
        <taxon>Malvaceae</taxon>
        <taxon>Malvoideae</taxon>
        <taxon>Gossypium</taxon>
    </lineage>
</organism>
<proteinExistence type="predicted"/>
<dbReference type="AlphaFoldDB" id="A0A2P5VU38"/>
<evidence type="ECO:0000256" key="1">
    <source>
        <dbReference type="SAM" id="MobiDB-lite"/>
    </source>
</evidence>
<evidence type="ECO:0000313" key="2">
    <source>
        <dbReference type="EMBL" id="PPR82340.1"/>
    </source>
</evidence>
<dbReference type="Proteomes" id="UP000239757">
    <property type="component" value="Unassembled WGS sequence"/>
</dbReference>
<gene>
    <name evidence="2" type="ORF">GOBAR_AA38376</name>
</gene>
<evidence type="ECO:0000313" key="3">
    <source>
        <dbReference type="Proteomes" id="UP000239757"/>
    </source>
</evidence>
<sequence>MVIKTSLNRNFRDIGLFSAPCVRSLIFLWANPSLNWPLTPTLAALSPRHSPSPPQRLNRPPALSRPRQAPNRRSRQGGGRAFEKALRAWPLSAAVACPPYGRSPLTSGPIISGPAFEKARHSPPPLAPVSPAYESLNAPLVVRPCSPRNALSPSCGPLA</sequence>